<protein>
    <recommendedName>
        <fullName evidence="3">Tetratricopeptide repeat protein 33</fullName>
    </recommendedName>
</protein>
<gene>
    <name evidence="2" type="ORF">HERI1096_LOCUS8778</name>
</gene>
<sequence length="232" mass="25264">MKVTFQVKRQRKAASVLTHMEEYDDEVTRMEQEQAEWQRKAASSLLDDVTLSRSLQTKGATLAEAGRLREALEYFNNAARRDPTSAMAHEQRAQVLLELDSPWEAVQAATVATTLAPQWDAAHLTLARSQLNLGEPCLALRTAEVALACTTEPQEVTDEIAHIEQIVQQQHLALLTRAAVVEEGGADGGGTSEDLGRVMQRDALRFAQVTSIDNIGLAEGLSTGSPEGSLSE</sequence>
<organism evidence="2">
    <name type="scientific">Haptolina ericina</name>
    <dbReference type="NCBI Taxonomy" id="156174"/>
    <lineage>
        <taxon>Eukaryota</taxon>
        <taxon>Haptista</taxon>
        <taxon>Haptophyta</taxon>
        <taxon>Prymnesiophyceae</taxon>
        <taxon>Prymnesiales</taxon>
        <taxon>Prymnesiaceae</taxon>
        <taxon>Haptolina</taxon>
    </lineage>
</organism>
<reference evidence="2" key="1">
    <citation type="submission" date="2021-01" db="EMBL/GenBank/DDBJ databases">
        <authorList>
            <person name="Corre E."/>
            <person name="Pelletier E."/>
            <person name="Niang G."/>
            <person name="Scheremetjew M."/>
            <person name="Finn R."/>
            <person name="Kale V."/>
            <person name="Holt S."/>
            <person name="Cochrane G."/>
            <person name="Meng A."/>
            <person name="Brown T."/>
            <person name="Cohen L."/>
        </authorList>
    </citation>
    <scope>NUCLEOTIDE SEQUENCE</scope>
    <source>
        <strain evidence="2">CCMP281</strain>
    </source>
</reference>
<evidence type="ECO:0000313" key="2">
    <source>
        <dbReference type="EMBL" id="CAE0108118.1"/>
    </source>
</evidence>
<evidence type="ECO:0008006" key="3">
    <source>
        <dbReference type="Google" id="ProtNLM"/>
    </source>
</evidence>
<dbReference type="InterPro" id="IPR052658">
    <property type="entry name" value="TPR-containing"/>
</dbReference>
<dbReference type="InterPro" id="IPR019734">
    <property type="entry name" value="TPR_rpt"/>
</dbReference>
<dbReference type="AlphaFoldDB" id="A0A7S3AM21"/>
<dbReference type="PANTHER" id="PTHR15544:SF0">
    <property type="entry name" value="TETRATRICOPEPTIDE REPEAT PROTEIN 33"/>
    <property type="match status" value="1"/>
</dbReference>
<feature type="repeat" description="TPR" evidence="1">
    <location>
        <begin position="52"/>
        <end position="85"/>
    </location>
</feature>
<keyword evidence="1" id="KW-0802">TPR repeat</keyword>
<dbReference type="Gene3D" id="1.25.40.10">
    <property type="entry name" value="Tetratricopeptide repeat domain"/>
    <property type="match status" value="1"/>
</dbReference>
<dbReference type="PROSITE" id="PS50005">
    <property type="entry name" value="TPR"/>
    <property type="match status" value="1"/>
</dbReference>
<proteinExistence type="predicted"/>
<dbReference type="InterPro" id="IPR011990">
    <property type="entry name" value="TPR-like_helical_dom_sf"/>
</dbReference>
<dbReference type="SUPFAM" id="SSF48452">
    <property type="entry name" value="TPR-like"/>
    <property type="match status" value="1"/>
</dbReference>
<evidence type="ECO:0000256" key="1">
    <source>
        <dbReference type="PROSITE-ProRule" id="PRU00339"/>
    </source>
</evidence>
<accession>A0A7S3AM21</accession>
<name>A0A7S3AM21_9EUKA</name>
<dbReference type="EMBL" id="HBHX01015662">
    <property type="protein sequence ID" value="CAE0108118.1"/>
    <property type="molecule type" value="Transcribed_RNA"/>
</dbReference>
<dbReference type="PANTHER" id="PTHR15544">
    <property type="entry name" value="OSMOSIS RESPONSIVE FACTOR"/>
    <property type="match status" value="1"/>
</dbReference>